<feature type="compositionally biased region" description="Acidic residues" evidence="3">
    <location>
        <begin position="160"/>
        <end position="175"/>
    </location>
</feature>
<evidence type="ECO:0000313" key="6">
    <source>
        <dbReference type="Proteomes" id="UP000467841"/>
    </source>
</evidence>
<dbReference type="Proteomes" id="UP000467841">
    <property type="component" value="Unassembled WGS sequence"/>
</dbReference>
<dbReference type="InterPro" id="IPR002083">
    <property type="entry name" value="MATH/TRAF_dom"/>
</dbReference>
<proteinExistence type="predicted"/>
<sequence>MEEKLLKRISWVFEKFSYWQVGERYYSSTFAVAGCSWHIFACREGDKKDDHLSLYLELVDVPQSLPHGWKRDVKFSFTLVSKAKGKSNKTLGGQVCFDANHTSWGHTKFVSLTKLRAEDERFLVNDKFIVVAEVHVLPAKVVPAETVKVSEPDGASKDNLDEDDDTSKDGSDDETCDVNGFEVSSSQVESVRQIFKSHPDIASGFRPKNQQIRRAYMNELLSLIETLCQSPEKLSEDDLSNADDTLADLIDVGFKLDWLKTKLNEVSEKKKMEKGSVARIQKMEVQVQKLKLIFSDLETRLQKEKSEALTARAPLSFDDVVC</sequence>
<dbReference type="PANTHER" id="PTHR46236">
    <property type="entry name" value="TRAF-LIKE SUPERFAMILY PROTEIN"/>
    <property type="match status" value="1"/>
</dbReference>
<dbReference type="SUPFAM" id="SSF49599">
    <property type="entry name" value="TRAF domain-like"/>
    <property type="match status" value="1"/>
</dbReference>
<dbReference type="SMART" id="SM00061">
    <property type="entry name" value="MATH"/>
    <property type="match status" value="1"/>
</dbReference>
<keyword evidence="6" id="KW-1185">Reference proteome</keyword>
<evidence type="ECO:0000259" key="4">
    <source>
        <dbReference type="PROSITE" id="PS50144"/>
    </source>
</evidence>
<dbReference type="OrthoDB" id="1078956at2759"/>
<comment type="caution">
    <text evidence="5">The sequence shown here is derived from an EMBL/GenBank/DDBJ whole genome shotgun (WGS) entry which is preliminary data.</text>
</comment>
<feature type="region of interest" description="Disordered" evidence="3">
    <location>
        <begin position="148"/>
        <end position="175"/>
    </location>
</feature>
<dbReference type="Gene3D" id="2.60.210.10">
    <property type="entry name" value="Apoptosis, Tumor Necrosis Factor Receptor Associated Protein 2, Chain A"/>
    <property type="match status" value="1"/>
</dbReference>
<dbReference type="PROSITE" id="PS50144">
    <property type="entry name" value="MATH"/>
    <property type="match status" value="1"/>
</dbReference>
<gene>
    <name evidence="5" type="ORF">MERR_LOCUS47930</name>
</gene>
<organism evidence="5 6">
    <name type="scientific">Microthlaspi erraticum</name>
    <dbReference type="NCBI Taxonomy" id="1685480"/>
    <lineage>
        <taxon>Eukaryota</taxon>
        <taxon>Viridiplantae</taxon>
        <taxon>Streptophyta</taxon>
        <taxon>Embryophyta</taxon>
        <taxon>Tracheophyta</taxon>
        <taxon>Spermatophyta</taxon>
        <taxon>Magnoliopsida</taxon>
        <taxon>eudicotyledons</taxon>
        <taxon>Gunneridae</taxon>
        <taxon>Pentapetalae</taxon>
        <taxon>rosids</taxon>
        <taxon>malvids</taxon>
        <taxon>Brassicales</taxon>
        <taxon>Brassicaceae</taxon>
        <taxon>Coluteocarpeae</taxon>
        <taxon>Microthlaspi</taxon>
    </lineage>
</organism>
<dbReference type="Pfam" id="PF22486">
    <property type="entry name" value="MATH_2"/>
    <property type="match status" value="1"/>
</dbReference>
<dbReference type="InterPro" id="IPR008974">
    <property type="entry name" value="TRAF-like"/>
</dbReference>
<dbReference type="EMBL" id="CACVBM020001829">
    <property type="protein sequence ID" value="CAA7060694.1"/>
    <property type="molecule type" value="Genomic_DNA"/>
</dbReference>
<feature type="compositionally biased region" description="Basic and acidic residues" evidence="3">
    <location>
        <begin position="148"/>
        <end position="159"/>
    </location>
</feature>
<dbReference type="InterPro" id="IPR050804">
    <property type="entry name" value="MCC"/>
</dbReference>
<feature type="coiled-coil region" evidence="2">
    <location>
        <begin position="280"/>
        <end position="307"/>
    </location>
</feature>
<accession>A0A6D2LL26</accession>
<name>A0A6D2LL26_9BRAS</name>
<reference evidence="5" key="1">
    <citation type="submission" date="2020-01" db="EMBL/GenBank/DDBJ databases">
        <authorList>
            <person name="Mishra B."/>
        </authorList>
    </citation>
    <scope>NUCLEOTIDE SEQUENCE [LARGE SCALE GENOMIC DNA]</scope>
</reference>
<dbReference type="CDD" id="cd00121">
    <property type="entry name" value="MATH"/>
    <property type="match status" value="1"/>
</dbReference>
<dbReference type="PROSITE" id="PS51257">
    <property type="entry name" value="PROKAR_LIPOPROTEIN"/>
    <property type="match status" value="1"/>
</dbReference>
<evidence type="ECO:0000256" key="1">
    <source>
        <dbReference type="ARBA" id="ARBA00023054"/>
    </source>
</evidence>
<keyword evidence="1 2" id="KW-0175">Coiled coil</keyword>
<evidence type="ECO:0000256" key="3">
    <source>
        <dbReference type="SAM" id="MobiDB-lite"/>
    </source>
</evidence>
<dbReference type="PANTHER" id="PTHR46236:SF8">
    <property type="entry name" value="UBIQUITIN-SPECIFIC PROTEASE FAMILY C19-RELATED PROTEIN"/>
    <property type="match status" value="1"/>
</dbReference>
<protein>
    <recommendedName>
        <fullName evidence="4">MATH domain-containing protein</fullName>
    </recommendedName>
</protein>
<evidence type="ECO:0000256" key="2">
    <source>
        <dbReference type="SAM" id="Coils"/>
    </source>
</evidence>
<dbReference type="AlphaFoldDB" id="A0A6D2LL26"/>
<evidence type="ECO:0000313" key="5">
    <source>
        <dbReference type="EMBL" id="CAA7060694.1"/>
    </source>
</evidence>
<feature type="domain" description="MATH" evidence="4">
    <location>
        <begin position="6"/>
        <end position="134"/>
    </location>
</feature>